<evidence type="ECO:0000256" key="3">
    <source>
        <dbReference type="ARBA" id="ARBA00022691"/>
    </source>
</evidence>
<dbReference type="PANTHER" id="PTHR10509:SF14">
    <property type="entry name" value="CAFFEOYL-COA O-METHYLTRANSFERASE 3-RELATED"/>
    <property type="match status" value="1"/>
</dbReference>
<dbReference type="Pfam" id="PF01596">
    <property type="entry name" value="Methyltransf_3"/>
    <property type="match status" value="1"/>
</dbReference>
<dbReference type="GeneID" id="5432817"/>
<dbReference type="CDD" id="cd02440">
    <property type="entry name" value="AdoMet_MTases"/>
    <property type="match status" value="1"/>
</dbReference>
<proteinExistence type="inferred from homology"/>
<dbReference type="AlphaFoldDB" id="A0A384JQN5"/>
<dbReference type="Proteomes" id="UP000001798">
    <property type="component" value="Chromosome 8"/>
</dbReference>
<accession>A0A384JQN5</accession>
<comment type="similarity">
    <text evidence="4">Belongs to the class I-like SAM-binding methyltransferase superfamily. Cation-dependent O-methyltransferase family.</text>
</comment>
<dbReference type="VEuPathDB" id="FungiDB:Bcin08g04430"/>
<keyword evidence="3" id="KW-0949">S-adenosyl-L-methionine</keyword>
<reference evidence="5 6" key="3">
    <citation type="journal article" date="2017" name="Mol. Plant Pathol.">
        <title>A gapless genome sequence of the fungus Botrytis cinerea.</title>
        <authorList>
            <person name="Van Kan J.A."/>
            <person name="Stassen J.H."/>
            <person name="Mosbach A."/>
            <person name="Van Der Lee T.A."/>
            <person name="Faino L."/>
            <person name="Farmer A.D."/>
            <person name="Papasotiriou D.G."/>
            <person name="Zhou S."/>
            <person name="Seidl M.F."/>
            <person name="Cottam E."/>
            <person name="Edel D."/>
            <person name="Hahn M."/>
            <person name="Schwartz D.C."/>
            <person name="Dietrich R.A."/>
            <person name="Widdison S."/>
            <person name="Scalliet G."/>
        </authorList>
    </citation>
    <scope>NUCLEOTIDE SEQUENCE [LARGE SCALE GENOMIC DNA]</scope>
    <source>
        <strain evidence="5 6">B05.10</strain>
    </source>
</reference>
<keyword evidence="2" id="KW-0808">Transferase</keyword>
<evidence type="ECO:0000256" key="1">
    <source>
        <dbReference type="ARBA" id="ARBA00022603"/>
    </source>
</evidence>
<evidence type="ECO:0000313" key="5">
    <source>
        <dbReference type="EMBL" id="ATZ52812.1"/>
    </source>
</evidence>
<evidence type="ECO:0000256" key="2">
    <source>
        <dbReference type="ARBA" id="ARBA00022679"/>
    </source>
</evidence>
<dbReference type="KEGG" id="bfu:BCIN_08g04430"/>
<protein>
    <recommendedName>
        <fullName evidence="7">O-methyltransferase</fullName>
    </recommendedName>
</protein>
<gene>
    <name evidence="5" type="ORF">BCIN_08g04430</name>
</gene>
<dbReference type="EMBL" id="CP009812">
    <property type="protein sequence ID" value="ATZ52812.1"/>
    <property type="molecule type" value="Genomic_DNA"/>
</dbReference>
<dbReference type="SUPFAM" id="SSF53335">
    <property type="entry name" value="S-adenosyl-L-methionine-dependent methyltransferases"/>
    <property type="match status" value="1"/>
</dbReference>
<name>A0A384JQN5_BOTFB</name>
<dbReference type="OrthoDB" id="10251242at2759"/>
<dbReference type="PROSITE" id="PS51682">
    <property type="entry name" value="SAM_OMT_I"/>
    <property type="match status" value="1"/>
</dbReference>
<dbReference type="RefSeq" id="XP_001552305.2">
    <property type="nucleotide sequence ID" value="XM_001552255.2"/>
</dbReference>
<dbReference type="PANTHER" id="PTHR10509">
    <property type="entry name" value="O-METHYLTRANSFERASE-RELATED"/>
    <property type="match status" value="1"/>
</dbReference>
<dbReference type="GO" id="GO:0008171">
    <property type="term" value="F:O-methyltransferase activity"/>
    <property type="evidence" value="ECO:0007669"/>
    <property type="project" value="InterPro"/>
</dbReference>
<dbReference type="Gene3D" id="3.40.50.150">
    <property type="entry name" value="Vaccinia Virus protein VP39"/>
    <property type="match status" value="1"/>
</dbReference>
<reference evidence="5 6" key="1">
    <citation type="journal article" date="2011" name="PLoS Genet.">
        <title>Genomic analysis of the necrotrophic fungal pathogens Sclerotinia sclerotiorum and Botrytis cinerea.</title>
        <authorList>
            <person name="Amselem J."/>
            <person name="Cuomo C.A."/>
            <person name="van Kan J.A."/>
            <person name="Viaud M."/>
            <person name="Benito E.P."/>
            <person name="Couloux A."/>
            <person name="Coutinho P.M."/>
            <person name="de Vries R.P."/>
            <person name="Dyer P.S."/>
            <person name="Fillinger S."/>
            <person name="Fournier E."/>
            <person name="Gout L."/>
            <person name="Hahn M."/>
            <person name="Kohn L."/>
            <person name="Lapalu N."/>
            <person name="Plummer K.M."/>
            <person name="Pradier J.M."/>
            <person name="Quevillon E."/>
            <person name="Sharon A."/>
            <person name="Simon A."/>
            <person name="ten Have A."/>
            <person name="Tudzynski B."/>
            <person name="Tudzynski P."/>
            <person name="Wincker P."/>
            <person name="Andrew M."/>
            <person name="Anthouard V."/>
            <person name="Beever R.E."/>
            <person name="Beffa R."/>
            <person name="Benoit I."/>
            <person name="Bouzid O."/>
            <person name="Brault B."/>
            <person name="Chen Z."/>
            <person name="Choquer M."/>
            <person name="Collemare J."/>
            <person name="Cotton P."/>
            <person name="Danchin E.G."/>
            <person name="Da Silva C."/>
            <person name="Gautier A."/>
            <person name="Giraud C."/>
            <person name="Giraud T."/>
            <person name="Gonzalez C."/>
            <person name="Grossetete S."/>
            <person name="Guldener U."/>
            <person name="Henrissat B."/>
            <person name="Howlett B.J."/>
            <person name="Kodira C."/>
            <person name="Kretschmer M."/>
            <person name="Lappartient A."/>
            <person name="Leroch M."/>
            <person name="Levis C."/>
            <person name="Mauceli E."/>
            <person name="Neuveglise C."/>
            <person name="Oeser B."/>
            <person name="Pearson M."/>
            <person name="Poulain J."/>
            <person name="Poussereau N."/>
            <person name="Quesneville H."/>
            <person name="Rascle C."/>
            <person name="Schumacher J."/>
            <person name="Segurens B."/>
            <person name="Sexton A."/>
            <person name="Silva E."/>
            <person name="Sirven C."/>
            <person name="Soanes D.M."/>
            <person name="Talbot N.J."/>
            <person name="Templeton M."/>
            <person name="Yandava C."/>
            <person name="Yarden O."/>
            <person name="Zeng Q."/>
            <person name="Rollins J.A."/>
            <person name="Lebrun M.H."/>
            <person name="Dickman M."/>
        </authorList>
    </citation>
    <scope>NUCLEOTIDE SEQUENCE [LARGE SCALE GENOMIC DNA]</scope>
    <source>
        <strain evidence="5 6">B05.10</strain>
    </source>
</reference>
<evidence type="ECO:0000313" key="6">
    <source>
        <dbReference type="Proteomes" id="UP000001798"/>
    </source>
</evidence>
<organism evidence="5 6">
    <name type="scientific">Botryotinia fuckeliana (strain B05.10)</name>
    <name type="common">Noble rot fungus</name>
    <name type="synonym">Botrytis cinerea</name>
    <dbReference type="NCBI Taxonomy" id="332648"/>
    <lineage>
        <taxon>Eukaryota</taxon>
        <taxon>Fungi</taxon>
        <taxon>Dikarya</taxon>
        <taxon>Ascomycota</taxon>
        <taxon>Pezizomycotina</taxon>
        <taxon>Leotiomycetes</taxon>
        <taxon>Helotiales</taxon>
        <taxon>Sclerotiniaceae</taxon>
        <taxon>Botrytis</taxon>
    </lineage>
</organism>
<evidence type="ECO:0000256" key="4">
    <source>
        <dbReference type="ARBA" id="ARBA00023453"/>
    </source>
</evidence>
<dbReference type="InterPro" id="IPR029063">
    <property type="entry name" value="SAM-dependent_MTases_sf"/>
</dbReference>
<keyword evidence="1" id="KW-0489">Methyltransferase</keyword>
<dbReference type="InterPro" id="IPR050362">
    <property type="entry name" value="Cation-dep_OMT"/>
</dbReference>
<keyword evidence="6" id="KW-1185">Reference proteome</keyword>
<sequence>MKENDTALYPNPEVSQAVTQYSLEHSTELPKHISDYHAWGSTQPKANFMISPFQAQFQIFMARAMGAKRVLEIGTYIGFSTMGWSEAVGPEGHVTSLESSPEYAEIARETFSKNNLSNVEVLIGDARESIKSLISNLEQPYDLIFIDADKTSYPAYFDLILSLSSPSSTQTRLLKPGGLILADNILRRALVADSSPTNPWALKNGEKTWKEGDLNALKEFNDLMVTEKRLDTFLLPLFDGVGMGRLRD</sequence>
<dbReference type="GO" id="GO:0032259">
    <property type="term" value="P:methylation"/>
    <property type="evidence" value="ECO:0007669"/>
    <property type="project" value="UniProtKB-KW"/>
</dbReference>
<dbReference type="InterPro" id="IPR002935">
    <property type="entry name" value="SAM_O-MeTrfase"/>
</dbReference>
<reference evidence="5 6" key="2">
    <citation type="journal article" date="2012" name="Eukaryot. Cell">
        <title>Genome update of Botrytis cinerea strains B05.10 and T4.</title>
        <authorList>
            <person name="Staats M."/>
            <person name="van Kan J.A."/>
        </authorList>
    </citation>
    <scope>NUCLEOTIDE SEQUENCE [LARGE SCALE GENOMIC DNA]</scope>
    <source>
        <strain evidence="5 6">B05.10</strain>
    </source>
</reference>
<dbReference type="GO" id="GO:0008757">
    <property type="term" value="F:S-adenosylmethionine-dependent methyltransferase activity"/>
    <property type="evidence" value="ECO:0007669"/>
    <property type="project" value="TreeGrafter"/>
</dbReference>
<evidence type="ECO:0008006" key="7">
    <source>
        <dbReference type="Google" id="ProtNLM"/>
    </source>
</evidence>